<keyword evidence="3" id="KW-1185">Reference proteome</keyword>
<sequence length="156" mass="17632">DANMVVRLKTMYNPLRSFSVDSRKIHSFLKAFTVTMVGGCVIILFSTYLDVTASKNHLEPGPECLGGFAVDFRRNAARDLKMILGDLKRARDYNQPPSAKTMLVLERVLGRLDPRQVPLEESFYQVNMLGKKEFHIYIVISLLKGLESQGLTSHPM</sequence>
<dbReference type="Proteomes" id="UP001381693">
    <property type="component" value="Unassembled WGS sequence"/>
</dbReference>
<keyword evidence="1" id="KW-0472">Membrane</keyword>
<organism evidence="2 3">
    <name type="scientific">Halocaridina rubra</name>
    <name type="common">Hawaiian red shrimp</name>
    <dbReference type="NCBI Taxonomy" id="373956"/>
    <lineage>
        <taxon>Eukaryota</taxon>
        <taxon>Metazoa</taxon>
        <taxon>Ecdysozoa</taxon>
        <taxon>Arthropoda</taxon>
        <taxon>Crustacea</taxon>
        <taxon>Multicrustacea</taxon>
        <taxon>Malacostraca</taxon>
        <taxon>Eumalacostraca</taxon>
        <taxon>Eucarida</taxon>
        <taxon>Decapoda</taxon>
        <taxon>Pleocyemata</taxon>
        <taxon>Caridea</taxon>
        <taxon>Atyoidea</taxon>
        <taxon>Atyidae</taxon>
        <taxon>Halocaridina</taxon>
    </lineage>
</organism>
<feature type="transmembrane region" description="Helical" evidence="1">
    <location>
        <begin position="28"/>
        <end position="49"/>
    </location>
</feature>
<keyword evidence="1" id="KW-1133">Transmembrane helix</keyword>
<dbReference type="EMBL" id="JAXCGZ010012096">
    <property type="protein sequence ID" value="KAK7073790.1"/>
    <property type="molecule type" value="Genomic_DNA"/>
</dbReference>
<feature type="non-terminal residue" evidence="2">
    <location>
        <position position="1"/>
    </location>
</feature>
<evidence type="ECO:0000256" key="1">
    <source>
        <dbReference type="SAM" id="Phobius"/>
    </source>
</evidence>
<keyword evidence="1" id="KW-0812">Transmembrane</keyword>
<name>A0AAN8X7V9_HALRR</name>
<protein>
    <submittedName>
        <fullName evidence="2">Uncharacterized protein</fullName>
    </submittedName>
</protein>
<proteinExistence type="predicted"/>
<comment type="caution">
    <text evidence="2">The sequence shown here is derived from an EMBL/GenBank/DDBJ whole genome shotgun (WGS) entry which is preliminary data.</text>
</comment>
<evidence type="ECO:0000313" key="3">
    <source>
        <dbReference type="Proteomes" id="UP001381693"/>
    </source>
</evidence>
<dbReference type="AlphaFoldDB" id="A0AAN8X7V9"/>
<evidence type="ECO:0000313" key="2">
    <source>
        <dbReference type="EMBL" id="KAK7073790.1"/>
    </source>
</evidence>
<reference evidence="2 3" key="1">
    <citation type="submission" date="2023-11" db="EMBL/GenBank/DDBJ databases">
        <title>Halocaridina rubra genome assembly.</title>
        <authorList>
            <person name="Smith C."/>
        </authorList>
    </citation>
    <scope>NUCLEOTIDE SEQUENCE [LARGE SCALE GENOMIC DNA]</scope>
    <source>
        <strain evidence="2">EP-1</strain>
        <tissue evidence="2">Whole</tissue>
    </source>
</reference>
<gene>
    <name evidence="2" type="ORF">SK128_026047</name>
</gene>
<accession>A0AAN8X7V9</accession>